<sequence length="149" mass="16470">MDTVQFAVNDSSGTTEVIIRINETSLIDLARAAEQPWADREGKPNLAGSYMGLGPWALGGSSTHFLDNPRAVWFDDGDTVLLGCDCGEWGCWPLVADITATDVQVTWSCFRQGHRDWNLSTLGPFVFARPEYDEALRKLDEDLRAYLGG</sequence>
<evidence type="ECO:0000313" key="1">
    <source>
        <dbReference type="EMBL" id="SEC07396.1"/>
    </source>
</evidence>
<accession>A0A1H4PIY7</accession>
<keyword evidence="2" id="KW-1185">Reference proteome</keyword>
<dbReference type="AlphaFoldDB" id="A0A1H4PIY7"/>
<dbReference type="RefSeq" id="WP_090968654.1">
    <property type="nucleotide sequence ID" value="NZ_FNRT01000002.1"/>
</dbReference>
<dbReference type="STRING" id="402596.SAMN04489844_1625"/>
<dbReference type="EMBL" id="FNRT01000002">
    <property type="protein sequence ID" value="SEC07396.1"/>
    <property type="molecule type" value="Genomic_DNA"/>
</dbReference>
<organism evidence="1 2">
    <name type="scientific">Nocardioides exalbidus</name>
    <dbReference type="NCBI Taxonomy" id="402596"/>
    <lineage>
        <taxon>Bacteria</taxon>
        <taxon>Bacillati</taxon>
        <taxon>Actinomycetota</taxon>
        <taxon>Actinomycetes</taxon>
        <taxon>Propionibacteriales</taxon>
        <taxon>Nocardioidaceae</taxon>
        <taxon>Nocardioides</taxon>
    </lineage>
</organism>
<reference evidence="2" key="1">
    <citation type="submission" date="2016-10" db="EMBL/GenBank/DDBJ databases">
        <authorList>
            <person name="Varghese N."/>
            <person name="Submissions S."/>
        </authorList>
    </citation>
    <scope>NUCLEOTIDE SEQUENCE [LARGE SCALE GENOMIC DNA]</scope>
    <source>
        <strain evidence="2">DSM 22017</strain>
    </source>
</reference>
<name>A0A1H4PIY7_9ACTN</name>
<evidence type="ECO:0000313" key="2">
    <source>
        <dbReference type="Proteomes" id="UP000198742"/>
    </source>
</evidence>
<protein>
    <submittedName>
        <fullName evidence="1">Uncharacterized protein</fullName>
    </submittedName>
</protein>
<gene>
    <name evidence="1" type="ORF">SAMN04489844_1625</name>
</gene>
<proteinExistence type="predicted"/>
<dbReference type="Proteomes" id="UP000198742">
    <property type="component" value="Unassembled WGS sequence"/>
</dbReference>
<dbReference type="OrthoDB" id="342114at2"/>